<sequence>MHKLIWESEGVYWKYHGDVTGKEVIDASVSIYSDSRFDEISYKLVDFSDVVTIQMDANEIATVACMHKAAALSNPYIKTAIIINDVKNQRAKYFTSFFKGSNWEVEIFEDLSKAYDWVERND</sequence>
<gene>
    <name evidence="1" type="ORF">DIZ80_04020</name>
</gene>
<name>A0A370DI97_9GAMM</name>
<comment type="caution">
    <text evidence="1">The sequence shown here is derived from an EMBL/GenBank/DDBJ whole genome shotgun (WGS) entry which is preliminary data.</text>
</comment>
<dbReference type="EMBL" id="QFXC01000007">
    <property type="protein sequence ID" value="RDH84645.1"/>
    <property type="molecule type" value="Genomic_DNA"/>
</dbReference>
<keyword evidence="2" id="KW-1185">Reference proteome</keyword>
<dbReference type="Proteomes" id="UP000254266">
    <property type="component" value="Unassembled WGS sequence"/>
</dbReference>
<reference evidence="1 2" key="1">
    <citation type="journal article" date="2018" name="ISME J.">
        <title>Endosymbiont genomes yield clues of tubeworm success.</title>
        <authorList>
            <person name="Li Y."/>
            <person name="Liles M.R."/>
            <person name="Halanych K.M."/>
        </authorList>
    </citation>
    <scope>NUCLEOTIDE SEQUENCE [LARGE SCALE GENOMIC DNA]</scope>
    <source>
        <strain evidence="1">A1464</strain>
    </source>
</reference>
<proteinExistence type="predicted"/>
<protein>
    <recommendedName>
        <fullName evidence="3">STAS/SEC14 domain-containing protein</fullName>
    </recommendedName>
</protein>
<dbReference type="AlphaFoldDB" id="A0A370DI97"/>
<evidence type="ECO:0000313" key="2">
    <source>
        <dbReference type="Proteomes" id="UP000254266"/>
    </source>
</evidence>
<organism evidence="1 2">
    <name type="scientific">endosymbiont of Galathealinum brachiosum</name>
    <dbReference type="NCBI Taxonomy" id="2200906"/>
    <lineage>
        <taxon>Bacteria</taxon>
        <taxon>Pseudomonadati</taxon>
        <taxon>Pseudomonadota</taxon>
        <taxon>Gammaproteobacteria</taxon>
        <taxon>sulfur-oxidizing symbionts</taxon>
    </lineage>
</organism>
<evidence type="ECO:0008006" key="3">
    <source>
        <dbReference type="Google" id="ProtNLM"/>
    </source>
</evidence>
<accession>A0A370DI97</accession>
<evidence type="ECO:0000313" key="1">
    <source>
        <dbReference type="EMBL" id="RDH84645.1"/>
    </source>
</evidence>